<keyword evidence="7" id="KW-0406">Ion transport</keyword>
<name>A0A8J2FMQ3_9BACT</name>
<evidence type="ECO:0000313" key="13">
    <source>
        <dbReference type="Proteomes" id="UP000663859"/>
    </source>
</evidence>
<evidence type="ECO:0000256" key="6">
    <source>
        <dbReference type="ARBA" id="ARBA00023004"/>
    </source>
</evidence>
<dbReference type="GO" id="GO:0009279">
    <property type="term" value="C:cell outer membrane"/>
    <property type="evidence" value="ECO:0007669"/>
    <property type="project" value="UniProtKB-SubCell"/>
</dbReference>
<evidence type="ECO:0000256" key="3">
    <source>
        <dbReference type="ARBA" id="ARBA00022452"/>
    </source>
</evidence>
<accession>A0A8J2FMQ3</accession>
<comment type="caution">
    <text evidence="12">The sequence shown here is derived from an EMBL/GenBank/DDBJ whole genome shotgun (WGS) entry which is preliminary data.</text>
</comment>
<reference evidence="12" key="1">
    <citation type="submission" date="2021-02" db="EMBL/GenBank/DDBJ databases">
        <authorList>
            <person name="Cremers G."/>
            <person name="Picone N."/>
        </authorList>
    </citation>
    <scope>NUCLEOTIDE SEQUENCE</scope>
    <source>
        <strain evidence="12">PQ17</strain>
    </source>
</reference>
<keyword evidence="4" id="KW-0410">Iron transport</keyword>
<keyword evidence="2" id="KW-0813">Transport</keyword>
<keyword evidence="8" id="KW-0798">TonB box</keyword>
<evidence type="ECO:0000313" key="12">
    <source>
        <dbReference type="EMBL" id="CAF0689589.1"/>
    </source>
</evidence>
<dbReference type="RefSeq" id="WP_236027797.1">
    <property type="nucleotide sequence ID" value="NZ_CAJNOB010000001.1"/>
</dbReference>
<dbReference type="SUPFAM" id="SSF56935">
    <property type="entry name" value="Porins"/>
    <property type="match status" value="1"/>
</dbReference>
<keyword evidence="10" id="KW-0998">Cell outer membrane</keyword>
<evidence type="ECO:0000256" key="8">
    <source>
        <dbReference type="ARBA" id="ARBA00023077"/>
    </source>
</evidence>
<dbReference type="InterPro" id="IPR037066">
    <property type="entry name" value="Plug_dom_sf"/>
</dbReference>
<protein>
    <submittedName>
        <fullName evidence="12">Outer membrane receptor protein, mostly Fe transport</fullName>
    </submittedName>
</protein>
<dbReference type="Gene3D" id="2.170.130.10">
    <property type="entry name" value="TonB-dependent receptor, plug domain"/>
    <property type="match status" value="1"/>
</dbReference>
<keyword evidence="3" id="KW-1134">Transmembrane beta strand</keyword>
<evidence type="ECO:0000256" key="2">
    <source>
        <dbReference type="ARBA" id="ARBA00022448"/>
    </source>
</evidence>
<dbReference type="PANTHER" id="PTHR32552:SF81">
    <property type="entry name" value="TONB-DEPENDENT OUTER MEMBRANE RECEPTOR"/>
    <property type="match status" value="1"/>
</dbReference>
<keyword evidence="5" id="KW-0812">Transmembrane</keyword>
<comment type="subcellular location">
    <subcellularLocation>
        <location evidence="1">Cell outer membrane</location>
        <topology evidence="1">Multi-pass membrane protein</topology>
    </subcellularLocation>
</comment>
<feature type="compositionally biased region" description="Polar residues" evidence="11">
    <location>
        <begin position="41"/>
        <end position="52"/>
    </location>
</feature>
<dbReference type="InterPro" id="IPR036942">
    <property type="entry name" value="Beta-barrel_TonB_sf"/>
</dbReference>
<evidence type="ECO:0000256" key="5">
    <source>
        <dbReference type="ARBA" id="ARBA00022692"/>
    </source>
</evidence>
<evidence type="ECO:0000256" key="1">
    <source>
        <dbReference type="ARBA" id="ARBA00004571"/>
    </source>
</evidence>
<dbReference type="InterPro" id="IPR039426">
    <property type="entry name" value="TonB-dep_rcpt-like"/>
</dbReference>
<keyword evidence="12" id="KW-0675">Receptor</keyword>
<organism evidence="12 13">
    <name type="scientific">Candidatus Methylacidithermus pantelleriae</name>
    <dbReference type="NCBI Taxonomy" id="2744239"/>
    <lineage>
        <taxon>Bacteria</taxon>
        <taxon>Pseudomonadati</taxon>
        <taxon>Verrucomicrobiota</taxon>
        <taxon>Methylacidiphilae</taxon>
        <taxon>Methylacidiphilales</taxon>
        <taxon>Methylacidiphilaceae</taxon>
        <taxon>Candidatus Methylacidithermus</taxon>
    </lineage>
</organism>
<dbReference type="PANTHER" id="PTHR32552">
    <property type="entry name" value="FERRICHROME IRON RECEPTOR-RELATED"/>
    <property type="match status" value="1"/>
</dbReference>
<evidence type="ECO:0000256" key="7">
    <source>
        <dbReference type="ARBA" id="ARBA00023065"/>
    </source>
</evidence>
<dbReference type="Proteomes" id="UP000663859">
    <property type="component" value="Unassembled WGS sequence"/>
</dbReference>
<proteinExistence type="predicted"/>
<dbReference type="AlphaFoldDB" id="A0A8J2FMQ3"/>
<dbReference type="Gene3D" id="2.40.170.20">
    <property type="entry name" value="TonB-dependent receptor, beta-barrel domain"/>
    <property type="match status" value="1"/>
</dbReference>
<keyword evidence="6" id="KW-0408">Iron</keyword>
<keyword evidence="13" id="KW-1185">Reference proteome</keyword>
<dbReference type="GO" id="GO:0006826">
    <property type="term" value="P:iron ion transport"/>
    <property type="evidence" value="ECO:0007669"/>
    <property type="project" value="UniProtKB-KW"/>
</dbReference>
<dbReference type="EMBL" id="CAJNOB010000001">
    <property type="protein sequence ID" value="CAF0689589.1"/>
    <property type="molecule type" value="Genomic_DNA"/>
</dbReference>
<evidence type="ECO:0000256" key="11">
    <source>
        <dbReference type="SAM" id="MobiDB-lite"/>
    </source>
</evidence>
<gene>
    <name evidence="12" type="primary">cirA</name>
    <name evidence="12" type="ORF">MPNT_10272</name>
</gene>
<feature type="region of interest" description="Disordered" evidence="11">
    <location>
        <begin position="41"/>
        <end position="74"/>
    </location>
</feature>
<keyword evidence="9" id="KW-0472">Membrane</keyword>
<evidence type="ECO:0000256" key="9">
    <source>
        <dbReference type="ARBA" id="ARBA00023136"/>
    </source>
</evidence>
<evidence type="ECO:0000256" key="10">
    <source>
        <dbReference type="ARBA" id="ARBA00023237"/>
    </source>
</evidence>
<evidence type="ECO:0000256" key="4">
    <source>
        <dbReference type="ARBA" id="ARBA00022496"/>
    </source>
</evidence>
<sequence length="854" mass="94685">MTSLRVLNEPGCRPRRFLFYLGALVWVLVTRQAVWASLSNDSSVSGQDTVSPIPSLKVTPPTLSPDSPSNPYTLPEVTVTGVGGEKTVLPTAQPNSSVYGIPVEVMDIPRNVVPISHELAESAGIGQFGFLDPLSMAILSPAALSQLNYGIASSPTIRGRNGLTLINGIEETLNNNSEQNIPWNYNMVESMDLVEGPSNAVYGATQVSGGYVNYITKQPYFDQFRGNLWDTIGMYQQYMWGADMGGPIENGGKLAYRLSYMGQENGGYYQYQRNDQENFYFALGYHPDPSYTIDFYGDYGTYDYTPMWGMINRPTQSLIHDGLYLPGALSPAQATTGLLNNPGAATYLGTPLGMSRRTVLLNPTDGGYGTTGLMQVIQRAAVDQDLQIVNNTFFWYHDDQWILHPIFYSESVRGDYEIDNRTECQLRFHLPADLRDPLREARALLGELRLDGLVDTGIELHYQKNLDYNSDSFIVLNSYSLANQNPMLWNALLSKAFQARVGNPKAPFGGEWPIPGAPPGYYFEPANLAAGSTDCRYVAVCPFYQQWLNISDKLSLQAGARATTYLVTAQTPPGTPAVLFTRLNTTQLTPLVTVGPVYRIFPWMNAYFDFNWGYVVNAADMGGFSPFFTSNQFRLPNVLYEGGLKCNLLHNTLFASLDAFCQETSLNNRAGLATPSTVTGFEASMTYQASRHLWLKLGYAYMHGIEDWTSIGHGPPMYQTYSTDLALQRNLPLNNNGRFPPGIYNFLGFPDQIASGLVTYRSDLGLGVTLGALVMSEQSLGYDYAVKIPTQFILNAAVFYATPRWEARISFYNLTNEPYWLAFGMGANGLRSFNYETIVPGVPFWVQGTVVLTF</sequence>